<sequence>MPSSATHHLAAVIPSKGSPLEFVERPTPTPGPDELLIQVKAIAINPIDYYRFLIGVFVDVYPATIGSDYAGVIIAKGSNVADNVKLGTRVLGVSASFASKGAPDYGAFQERVLVPASTVTPLPDAISFAEATVLPLAVLTAWAGWYQLGLPRNTKFTPADKKGLIIWGGASSVGSVVVQAARLLGFTTYVTASEKHHAYLNSLGATRLFDYKDAEVVDKIANAIKEDGVSVQSAYHAIGDLHSTLDVLLKVKGEGIAKVAHAPPIQSDTPKADGIEVKFVIPPMDSPEATAEFIQFVFTDWLEGKLATGEIVPSPRVQLVAGGLRSLPKALDEWKNGVSGAKIVVEL</sequence>
<comment type="caution">
    <text evidence="2">The sequence shown here is derived from an EMBL/GenBank/DDBJ whole genome shotgun (WGS) entry which is preliminary data.</text>
</comment>
<evidence type="ECO:0000259" key="1">
    <source>
        <dbReference type="SMART" id="SM00829"/>
    </source>
</evidence>
<dbReference type="InterPro" id="IPR020843">
    <property type="entry name" value="ER"/>
</dbReference>
<dbReference type="PANTHER" id="PTHR45348:SF2">
    <property type="entry name" value="ZINC-TYPE ALCOHOL DEHYDROGENASE-LIKE PROTEIN C2E1P3.01"/>
    <property type="match status" value="1"/>
</dbReference>
<proteinExistence type="predicted"/>
<dbReference type="OrthoDB" id="3233595at2759"/>
<organism evidence="2">
    <name type="scientific">Psilocybe cubensis</name>
    <name type="common">Psychedelic mushroom</name>
    <name type="synonym">Stropharia cubensis</name>
    <dbReference type="NCBI Taxonomy" id="181762"/>
    <lineage>
        <taxon>Eukaryota</taxon>
        <taxon>Fungi</taxon>
        <taxon>Dikarya</taxon>
        <taxon>Basidiomycota</taxon>
        <taxon>Agaricomycotina</taxon>
        <taxon>Agaricomycetes</taxon>
        <taxon>Agaricomycetidae</taxon>
        <taxon>Agaricales</taxon>
        <taxon>Agaricineae</taxon>
        <taxon>Strophariaceae</taxon>
        <taxon>Psilocybe</taxon>
    </lineage>
</organism>
<dbReference type="InterPro" id="IPR047122">
    <property type="entry name" value="Trans-enoyl_RdTase-like"/>
</dbReference>
<feature type="domain" description="Enoyl reductase (ER)" evidence="1">
    <location>
        <begin position="17"/>
        <end position="345"/>
    </location>
</feature>
<dbReference type="SUPFAM" id="SSF50129">
    <property type="entry name" value="GroES-like"/>
    <property type="match status" value="1"/>
</dbReference>
<dbReference type="GO" id="GO:0016651">
    <property type="term" value="F:oxidoreductase activity, acting on NAD(P)H"/>
    <property type="evidence" value="ECO:0007669"/>
    <property type="project" value="InterPro"/>
</dbReference>
<evidence type="ECO:0000313" key="2">
    <source>
        <dbReference type="EMBL" id="KAG5167141.1"/>
    </source>
</evidence>
<dbReference type="Pfam" id="PF00107">
    <property type="entry name" value="ADH_zinc_N"/>
    <property type="match status" value="1"/>
</dbReference>
<dbReference type="Pfam" id="PF08240">
    <property type="entry name" value="ADH_N"/>
    <property type="match status" value="1"/>
</dbReference>
<name>A0A8H7XT86_PSICU</name>
<gene>
    <name evidence="2" type="ORF">JR316_007480</name>
</gene>
<dbReference type="InterPro" id="IPR036291">
    <property type="entry name" value="NAD(P)-bd_dom_sf"/>
</dbReference>
<dbReference type="PANTHER" id="PTHR45348">
    <property type="entry name" value="HYPOTHETICAL OXIDOREDUCTASE (EUROFUNG)"/>
    <property type="match status" value="1"/>
</dbReference>
<dbReference type="Gene3D" id="3.40.50.720">
    <property type="entry name" value="NAD(P)-binding Rossmann-like Domain"/>
    <property type="match status" value="1"/>
</dbReference>
<dbReference type="EMBL" id="JAFIQS010000007">
    <property type="protein sequence ID" value="KAG5167141.1"/>
    <property type="molecule type" value="Genomic_DNA"/>
</dbReference>
<dbReference type="SMART" id="SM00829">
    <property type="entry name" value="PKS_ER"/>
    <property type="match status" value="1"/>
</dbReference>
<dbReference type="InterPro" id="IPR013149">
    <property type="entry name" value="ADH-like_C"/>
</dbReference>
<dbReference type="SUPFAM" id="SSF51735">
    <property type="entry name" value="NAD(P)-binding Rossmann-fold domains"/>
    <property type="match status" value="1"/>
</dbReference>
<accession>A0A8H7XT86</accession>
<dbReference type="AlphaFoldDB" id="A0A8H7XT86"/>
<reference evidence="2" key="1">
    <citation type="submission" date="2021-02" db="EMBL/GenBank/DDBJ databases">
        <title>Psilocybe cubensis genome.</title>
        <authorList>
            <person name="Mckernan K.J."/>
            <person name="Crawford S."/>
            <person name="Trippe A."/>
            <person name="Kane L.T."/>
            <person name="Mclaughlin S."/>
        </authorList>
    </citation>
    <scope>NUCLEOTIDE SEQUENCE [LARGE SCALE GENOMIC DNA]</scope>
    <source>
        <strain evidence="2">MGC-MH-2018</strain>
    </source>
</reference>
<protein>
    <recommendedName>
        <fullName evidence="1">Enoyl reductase (ER) domain-containing protein</fullName>
    </recommendedName>
</protein>
<dbReference type="Gene3D" id="3.90.180.10">
    <property type="entry name" value="Medium-chain alcohol dehydrogenases, catalytic domain"/>
    <property type="match status" value="1"/>
</dbReference>
<dbReference type="CDD" id="cd08249">
    <property type="entry name" value="enoyl_reductase_like"/>
    <property type="match status" value="1"/>
</dbReference>
<dbReference type="InterPro" id="IPR013154">
    <property type="entry name" value="ADH-like_N"/>
</dbReference>
<dbReference type="InterPro" id="IPR011032">
    <property type="entry name" value="GroES-like_sf"/>
</dbReference>